<accession>A0A6A3D2G2</accession>
<evidence type="ECO:0000313" key="5">
    <source>
        <dbReference type="EMBL" id="KAE8735953.1"/>
    </source>
</evidence>
<dbReference type="AlphaFoldDB" id="A0A6A3D2G2"/>
<proteinExistence type="predicted"/>
<keyword evidence="1 4" id="KW-0812">Transmembrane</keyword>
<evidence type="ECO:0000256" key="3">
    <source>
        <dbReference type="ARBA" id="ARBA00023136"/>
    </source>
</evidence>
<evidence type="ECO:0000256" key="1">
    <source>
        <dbReference type="ARBA" id="ARBA00022692"/>
    </source>
</evidence>
<reference evidence="5" key="1">
    <citation type="submission" date="2019-09" db="EMBL/GenBank/DDBJ databases">
        <title>Draft genome information of white flower Hibiscus syriacus.</title>
        <authorList>
            <person name="Kim Y.-M."/>
        </authorList>
    </citation>
    <scope>NUCLEOTIDE SEQUENCE [LARGE SCALE GENOMIC DNA]</scope>
    <source>
        <strain evidence="5">YM2019G1</strain>
    </source>
</reference>
<keyword evidence="6" id="KW-1185">Reference proteome</keyword>
<evidence type="ECO:0000256" key="4">
    <source>
        <dbReference type="SAM" id="Phobius"/>
    </source>
</evidence>
<evidence type="ECO:0000256" key="2">
    <source>
        <dbReference type="ARBA" id="ARBA00022989"/>
    </source>
</evidence>
<organism evidence="5 6">
    <name type="scientific">Hibiscus syriacus</name>
    <name type="common">Rose of Sharon</name>
    <dbReference type="NCBI Taxonomy" id="106335"/>
    <lineage>
        <taxon>Eukaryota</taxon>
        <taxon>Viridiplantae</taxon>
        <taxon>Streptophyta</taxon>
        <taxon>Embryophyta</taxon>
        <taxon>Tracheophyta</taxon>
        <taxon>Spermatophyta</taxon>
        <taxon>Magnoliopsida</taxon>
        <taxon>eudicotyledons</taxon>
        <taxon>Gunneridae</taxon>
        <taxon>Pentapetalae</taxon>
        <taxon>rosids</taxon>
        <taxon>malvids</taxon>
        <taxon>Malvales</taxon>
        <taxon>Malvaceae</taxon>
        <taxon>Malvoideae</taxon>
        <taxon>Hibiscus</taxon>
    </lineage>
</organism>
<keyword evidence="2 4" id="KW-1133">Transmembrane helix</keyword>
<dbReference type="GO" id="GO:0016020">
    <property type="term" value="C:membrane"/>
    <property type="evidence" value="ECO:0007669"/>
    <property type="project" value="InterPro"/>
</dbReference>
<keyword evidence="3 4" id="KW-0472">Membrane</keyword>
<dbReference type="EMBL" id="VEPZ02000024">
    <property type="protein sequence ID" value="KAE8735953.1"/>
    <property type="molecule type" value="Genomic_DNA"/>
</dbReference>
<feature type="transmembrane region" description="Helical" evidence="4">
    <location>
        <begin position="53"/>
        <end position="78"/>
    </location>
</feature>
<name>A0A6A3D2G2_HIBSY</name>
<evidence type="ECO:0000313" key="6">
    <source>
        <dbReference type="Proteomes" id="UP000436088"/>
    </source>
</evidence>
<evidence type="ECO:0008006" key="7">
    <source>
        <dbReference type="Google" id="ProtNLM"/>
    </source>
</evidence>
<dbReference type="Proteomes" id="UP000436088">
    <property type="component" value="Unassembled WGS sequence"/>
</dbReference>
<dbReference type="InterPro" id="IPR030184">
    <property type="entry name" value="WAT1-related"/>
</dbReference>
<sequence length="140" mass="15492">MSSLRKFKPYFAAIFLQFGLAGMDVLSKAALNQAMSNFAPVIGQNLYYVGMYTTATFAAAMYNILPAITFLMACIFRLEKVNFRSIRNHAKVIGTHATVAGAMVITLMKGPVMELLWTKSSINNQEAESKKGTDFHHTCL</sequence>
<protein>
    <recommendedName>
        <fullName evidence="7">WAT1-related protein</fullName>
    </recommendedName>
</protein>
<dbReference type="GO" id="GO:0022857">
    <property type="term" value="F:transmembrane transporter activity"/>
    <property type="evidence" value="ECO:0007669"/>
    <property type="project" value="InterPro"/>
</dbReference>
<dbReference type="PANTHER" id="PTHR31218">
    <property type="entry name" value="WAT1-RELATED PROTEIN"/>
    <property type="match status" value="1"/>
</dbReference>
<gene>
    <name evidence="5" type="ORF">F3Y22_tig00000249pilonHSYRG00008</name>
</gene>
<comment type="caution">
    <text evidence="5">The sequence shown here is derived from an EMBL/GenBank/DDBJ whole genome shotgun (WGS) entry which is preliminary data.</text>
</comment>